<reference evidence="3" key="1">
    <citation type="journal article" date="2023" name="Genome Biol. Evol.">
        <title>Long-read-based Genome Assembly of Drosophila gunungcola Reveals Fewer Chemosensory Genes in Flower-breeding Species.</title>
        <authorList>
            <person name="Negi A."/>
            <person name="Liao B.Y."/>
            <person name="Yeh S.D."/>
        </authorList>
    </citation>
    <scope>NUCLEOTIDE SEQUENCE</scope>
    <source>
        <strain evidence="3">Sukarami</strain>
    </source>
</reference>
<organism evidence="3 4">
    <name type="scientific">Drosophila gunungcola</name>
    <name type="common">fruit fly</name>
    <dbReference type="NCBI Taxonomy" id="103775"/>
    <lineage>
        <taxon>Eukaryota</taxon>
        <taxon>Metazoa</taxon>
        <taxon>Ecdysozoa</taxon>
        <taxon>Arthropoda</taxon>
        <taxon>Hexapoda</taxon>
        <taxon>Insecta</taxon>
        <taxon>Pterygota</taxon>
        <taxon>Neoptera</taxon>
        <taxon>Endopterygota</taxon>
        <taxon>Diptera</taxon>
        <taxon>Brachycera</taxon>
        <taxon>Muscomorpha</taxon>
        <taxon>Ephydroidea</taxon>
        <taxon>Drosophilidae</taxon>
        <taxon>Drosophila</taxon>
        <taxon>Sophophora</taxon>
    </lineage>
</organism>
<feature type="transmembrane region" description="Helical" evidence="1">
    <location>
        <begin position="20"/>
        <end position="40"/>
    </location>
</feature>
<dbReference type="EMBL" id="JAMKOV010000074">
    <property type="protein sequence ID" value="KAI8034404.1"/>
    <property type="molecule type" value="Genomic_DNA"/>
</dbReference>
<dbReference type="Proteomes" id="UP001059596">
    <property type="component" value="Unassembled WGS sequence"/>
</dbReference>
<dbReference type="AlphaFoldDB" id="A0A9P9YCC3"/>
<evidence type="ECO:0000313" key="3">
    <source>
        <dbReference type="EMBL" id="KAI8034404.1"/>
    </source>
</evidence>
<feature type="domain" description="Vps41 beta-propeller" evidence="2">
    <location>
        <begin position="13"/>
        <end position="108"/>
    </location>
</feature>
<comment type="caution">
    <text evidence="3">The sequence shown here is derived from an EMBL/GenBank/DDBJ whole genome shotgun (WGS) entry which is preliminary data.</text>
</comment>
<accession>A0A9P9YCC3</accession>
<protein>
    <recommendedName>
        <fullName evidence="2">Vps41 beta-propeller domain-containing protein</fullName>
    </recommendedName>
</protein>
<evidence type="ECO:0000259" key="2">
    <source>
        <dbReference type="Pfam" id="PF23411"/>
    </source>
</evidence>
<sequence>MDPDLTSRTRRFIVVSTFQTTFYICGLAPLTASQLVVLGYRKERSAYFKALRPVLCVIEYKMNSSEEICTDSLTLRGYEEYTVNDYSLGCIIEENRFYIVAPKDIVVASLIETDDRIEWLIKHR</sequence>
<evidence type="ECO:0000313" key="4">
    <source>
        <dbReference type="Proteomes" id="UP001059596"/>
    </source>
</evidence>
<keyword evidence="1" id="KW-0812">Transmembrane</keyword>
<proteinExistence type="predicted"/>
<dbReference type="Pfam" id="PF23411">
    <property type="entry name" value="Beta-prop_Vps41"/>
    <property type="match status" value="1"/>
</dbReference>
<keyword evidence="1" id="KW-1133">Transmembrane helix</keyword>
<keyword evidence="4" id="KW-1185">Reference proteome</keyword>
<gene>
    <name evidence="3" type="ORF">M5D96_012818</name>
</gene>
<keyword evidence="1" id="KW-0472">Membrane</keyword>
<evidence type="ECO:0000256" key="1">
    <source>
        <dbReference type="SAM" id="Phobius"/>
    </source>
</evidence>
<dbReference type="InterPro" id="IPR057780">
    <property type="entry name" value="Beta-prop_Vps41"/>
</dbReference>
<name>A0A9P9YCC3_9MUSC</name>